<dbReference type="InterPro" id="IPR007527">
    <property type="entry name" value="Znf_SWIM"/>
</dbReference>
<keyword evidence="4" id="KW-1185">Reference proteome</keyword>
<gene>
    <name evidence="3" type="ORF">PSYICH_LOCUS12978</name>
</gene>
<evidence type="ECO:0000313" key="4">
    <source>
        <dbReference type="Proteomes" id="UP001153636"/>
    </source>
</evidence>
<organism evidence="3 4">
    <name type="scientific">Psylliodes chrysocephalus</name>
    <dbReference type="NCBI Taxonomy" id="3402493"/>
    <lineage>
        <taxon>Eukaryota</taxon>
        <taxon>Metazoa</taxon>
        <taxon>Ecdysozoa</taxon>
        <taxon>Arthropoda</taxon>
        <taxon>Hexapoda</taxon>
        <taxon>Insecta</taxon>
        <taxon>Pterygota</taxon>
        <taxon>Neoptera</taxon>
        <taxon>Endopterygota</taxon>
        <taxon>Coleoptera</taxon>
        <taxon>Polyphaga</taxon>
        <taxon>Cucujiformia</taxon>
        <taxon>Chrysomeloidea</taxon>
        <taxon>Chrysomelidae</taxon>
        <taxon>Galerucinae</taxon>
        <taxon>Alticini</taxon>
        <taxon>Psylliodes</taxon>
    </lineage>
</organism>
<feature type="domain" description="SWIM-type" evidence="2">
    <location>
        <begin position="77"/>
        <end position="115"/>
    </location>
</feature>
<keyword evidence="1" id="KW-0863">Zinc-finger</keyword>
<reference evidence="3" key="1">
    <citation type="submission" date="2022-01" db="EMBL/GenBank/DDBJ databases">
        <authorList>
            <person name="King R."/>
        </authorList>
    </citation>
    <scope>NUCLEOTIDE SEQUENCE</scope>
</reference>
<evidence type="ECO:0000259" key="2">
    <source>
        <dbReference type="PROSITE" id="PS50966"/>
    </source>
</evidence>
<dbReference type="GO" id="GO:0008270">
    <property type="term" value="F:zinc ion binding"/>
    <property type="evidence" value="ECO:0007669"/>
    <property type="project" value="UniProtKB-KW"/>
</dbReference>
<dbReference type="AlphaFoldDB" id="A0A9P0D0P7"/>
<dbReference type="PANTHER" id="PTHR28498">
    <property type="entry name" value="ZINC FINGER SWIM DOMAIN-CONTAINING PROTEIN 7"/>
    <property type="match status" value="1"/>
</dbReference>
<sequence>MEQSLVPKLGFDSLIEAQQNFGDTGAFSNTDLEILHSFFGEHFILAAELLDKCCITEYKLANNLRNIFKIVTSKEQYTIFDNINFCHCSIFRYQVLEMKNAITCKHVLAVRIGKSMGKVFVESVTASQLVDFLNEQLNFIEPDNE</sequence>
<dbReference type="PROSITE" id="PS50966">
    <property type="entry name" value="ZF_SWIM"/>
    <property type="match status" value="1"/>
</dbReference>
<protein>
    <recommendedName>
        <fullName evidence="2">SWIM-type domain-containing protein</fullName>
    </recommendedName>
</protein>
<evidence type="ECO:0000313" key="3">
    <source>
        <dbReference type="EMBL" id="CAH1111780.1"/>
    </source>
</evidence>
<dbReference type="GO" id="GO:0000724">
    <property type="term" value="P:double-strand break repair via homologous recombination"/>
    <property type="evidence" value="ECO:0007669"/>
    <property type="project" value="TreeGrafter"/>
</dbReference>
<accession>A0A9P0D0P7</accession>
<dbReference type="Proteomes" id="UP001153636">
    <property type="component" value="Chromosome 6"/>
</dbReference>
<dbReference type="EMBL" id="OV651818">
    <property type="protein sequence ID" value="CAH1111780.1"/>
    <property type="molecule type" value="Genomic_DNA"/>
</dbReference>
<proteinExistence type="predicted"/>
<keyword evidence="1" id="KW-0479">Metal-binding</keyword>
<dbReference type="PANTHER" id="PTHR28498:SF1">
    <property type="entry name" value="ZINC FINGER SWIM DOMAIN-CONTAINING PROTEIN 7"/>
    <property type="match status" value="1"/>
</dbReference>
<keyword evidence="1" id="KW-0862">Zinc</keyword>
<name>A0A9P0D0P7_9CUCU</name>
<dbReference type="GO" id="GO:0097196">
    <property type="term" value="C:Shu complex"/>
    <property type="evidence" value="ECO:0007669"/>
    <property type="project" value="TreeGrafter"/>
</dbReference>
<evidence type="ECO:0000256" key="1">
    <source>
        <dbReference type="PROSITE-ProRule" id="PRU00325"/>
    </source>
</evidence>
<dbReference type="OrthoDB" id="337581at2759"/>